<dbReference type="SMART" id="SM00729">
    <property type="entry name" value="Elp3"/>
    <property type="match status" value="1"/>
</dbReference>
<evidence type="ECO:0000259" key="7">
    <source>
        <dbReference type="PROSITE" id="PS51918"/>
    </source>
</evidence>
<keyword evidence="1" id="KW-0004">4Fe-4S</keyword>
<dbReference type="PROSITE" id="PS50926">
    <property type="entry name" value="TRAM"/>
    <property type="match status" value="1"/>
</dbReference>
<keyword evidence="5" id="KW-0411">Iron-sulfur</keyword>
<dbReference type="InterPro" id="IPR006638">
    <property type="entry name" value="Elp3/MiaA/NifB-like_rSAM"/>
</dbReference>
<accession>A0A0F9EHM4</accession>
<evidence type="ECO:0000259" key="6">
    <source>
        <dbReference type="PROSITE" id="PS50926"/>
    </source>
</evidence>
<dbReference type="GO" id="GO:0005829">
    <property type="term" value="C:cytosol"/>
    <property type="evidence" value="ECO:0007669"/>
    <property type="project" value="TreeGrafter"/>
</dbReference>
<evidence type="ECO:0000256" key="1">
    <source>
        <dbReference type="ARBA" id="ARBA00022485"/>
    </source>
</evidence>
<evidence type="ECO:0000256" key="5">
    <source>
        <dbReference type="ARBA" id="ARBA00023014"/>
    </source>
</evidence>
<dbReference type="InterPro" id="IPR007197">
    <property type="entry name" value="rSAM"/>
</dbReference>
<proteinExistence type="predicted"/>
<name>A0A0F9EHM4_9ZZZZ</name>
<keyword evidence="2" id="KW-0949">S-adenosyl-L-methionine</keyword>
<dbReference type="InterPro" id="IPR023404">
    <property type="entry name" value="rSAM_horseshoe"/>
</dbReference>
<dbReference type="PANTHER" id="PTHR43020:SF2">
    <property type="entry name" value="MITOCHONDRIAL TRNA METHYLTHIOTRANSFERASE CDK5RAP1"/>
    <property type="match status" value="1"/>
</dbReference>
<evidence type="ECO:0000256" key="3">
    <source>
        <dbReference type="ARBA" id="ARBA00022723"/>
    </source>
</evidence>
<reference evidence="8" key="1">
    <citation type="journal article" date="2015" name="Nature">
        <title>Complex archaea that bridge the gap between prokaryotes and eukaryotes.</title>
        <authorList>
            <person name="Spang A."/>
            <person name="Saw J.H."/>
            <person name="Jorgensen S.L."/>
            <person name="Zaremba-Niedzwiedzka K."/>
            <person name="Martijn J."/>
            <person name="Lind A.E."/>
            <person name="van Eijk R."/>
            <person name="Schleper C."/>
            <person name="Guy L."/>
            <person name="Ettema T.J."/>
        </authorList>
    </citation>
    <scope>NUCLEOTIDE SEQUENCE</scope>
</reference>
<feature type="domain" description="Radical SAM core" evidence="7">
    <location>
        <begin position="1"/>
        <end position="153"/>
    </location>
</feature>
<dbReference type="SUPFAM" id="SSF102114">
    <property type="entry name" value="Radical SAM enzymes"/>
    <property type="match status" value="1"/>
</dbReference>
<protein>
    <submittedName>
        <fullName evidence="8">Uncharacterized protein</fullName>
    </submittedName>
</protein>
<dbReference type="AlphaFoldDB" id="A0A0F9EHM4"/>
<dbReference type="GO" id="GO:0046872">
    <property type="term" value="F:metal ion binding"/>
    <property type="evidence" value="ECO:0007669"/>
    <property type="project" value="UniProtKB-KW"/>
</dbReference>
<evidence type="ECO:0000313" key="8">
    <source>
        <dbReference type="EMBL" id="KKL73608.1"/>
    </source>
</evidence>
<keyword evidence="4" id="KW-0408">Iron</keyword>
<dbReference type="InterPro" id="IPR002792">
    <property type="entry name" value="TRAM_dom"/>
</dbReference>
<dbReference type="Gene3D" id="3.80.30.20">
    <property type="entry name" value="tm_1862 like domain"/>
    <property type="match status" value="1"/>
</dbReference>
<dbReference type="GO" id="GO:0035597">
    <property type="term" value="F:tRNA-2-methylthio-N(6)-dimethylallyladenosine(37) synthase activity"/>
    <property type="evidence" value="ECO:0007669"/>
    <property type="project" value="TreeGrafter"/>
</dbReference>
<keyword evidence="3" id="KW-0479">Metal-binding</keyword>
<gene>
    <name evidence="8" type="ORF">LCGC14_2073190</name>
</gene>
<organism evidence="8">
    <name type="scientific">marine sediment metagenome</name>
    <dbReference type="NCBI Taxonomy" id="412755"/>
    <lineage>
        <taxon>unclassified sequences</taxon>
        <taxon>metagenomes</taxon>
        <taxon>ecological metagenomes</taxon>
    </lineage>
</organism>
<dbReference type="Pfam" id="PF04055">
    <property type="entry name" value="Radical_SAM"/>
    <property type="match status" value="1"/>
</dbReference>
<dbReference type="InterPro" id="IPR058240">
    <property type="entry name" value="rSAM_sf"/>
</dbReference>
<evidence type="ECO:0000256" key="2">
    <source>
        <dbReference type="ARBA" id="ARBA00022691"/>
    </source>
</evidence>
<sequence>MLDKVDGIERIRFMTSHPKDITKDLMLAIRDLKKVCEFVHFPMQSGSNKVLKAMRRTYTKEHYLEKVNLLKSIVPNATIGTDIIVGFPNETDEDFLETYKLFDEIKFDTAFIFAYSPRQNTLASRYEDNISNTLKQQRLQKLLKLYHKILETKYAKLIGTKKEVLAEKLSKDGKSLKGRTKTFEKVLFPAESKLIGSLQTVDIESFSHQTLKGSIPS</sequence>
<dbReference type="GO" id="GO:0051539">
    <property type="term" value="F:4 iron, 4 sulfur cluster binding"/>
    <property type="evidence" value="ECO:0007669"/>
    <property type="project" value="UniProtKB-KW"/>
</dbReference>
<dbReference type="PANTHER" id="PTHR43020">
    <property type="entry name" value="CDK5 REGULATORY SUBUNIT-ASSOCIATED PROTEIN 1"/>
    <property type="match status" value="1"/>
</dbReference>
<dbReference type="PROSITE" id="PS51918">
    <property type="entry name" value="RADICAL_SAM"/>
    <property type="match status" value="1"/>
</dbReference>
<evidence type="ECO:0000256" key="4">
    <source>
        <dbReference type="ARBA" id="ARBA00023004"/>
    </source>
</evidence>
<comment type="caution">
    <text evidence="8">The sequence shown here is derived from an EMBL/GenBank/DDBJ whole genome shotgun (WGS) entry which is preliminary data.</text>
</comment>
<feature type="domain" description="TRAM" evidence="6">
    <location>
        <begin position="155"/>
        <end position="217"/>
    </location>
</feature>
<dbReference type="EMBL" id="LAZR01024906">
    <property type="protein sequence ID" value="KKL73608.1"/>
    <property type="molecule type" value="Genomic_DNA"/>
</dbReference>